<keyword evidence="3" id="KW-1185">Reference proteome</keyword>
<organism evidence="2 3">
    <name type="scientific">Eimeria maxima</name>
    <name type="common">Coccidian parasite</name>
    <dbReference type="NCBI Taxonomy" id="5804"/>
    <lineage>
        <taxon>Eukaryota</taxon>
        <taxon>Sar</taxon>
        <taxon>Alveolata</taxon>
        <taxon>Apicomplexa</taxon>
        <taxon>Conoidasida</taxon>
        <taxon>Coccidia</taxon>
        <taxon>Eucoccidiorida</taxon>
        <taxon>Eimeriorina</taxon>
        <taxon>Eimeriidae</taxon>
        <taxon>Eimeria</taxon>
    </lineage>
</organism>
<feature type="compositionally biased region" description="Polar residues" evidence="1">
    <location>
        <begin position="222"/>
        <end position="232"/>
    </location>
</feature>
<accession>U6M3Q7</accession>
<gene>
    <name evidence="2" type="ORF">EMWEY_00011010</name>
</gene>
<feature type="compositionally biased region" description="Basic and acidic residues" evidence="1">
    <location>
        <begin position="182"/>
        <end position="196"/>
    </location>
</feature>
<dbReference type="GeneID" id="25335087"/>
<proteinExistence type="predicted"/>
<dbReference type="OrthoDB" id="332971at2759"/>
<dbReference type="EMBL" id="HG719362">
    <property type="protein sequence ID" value="CDJ57703.1"/>
    <property type="molecule type" value="Genomic_DNA"/>
</dbReference>
<dbReference type="AlphaFoldDB" id="U6M3Q7"/>
<evidence type="ECO:0000256" key="1">
    <source>
        <dbReference type="SAM" id="MobiDB-lite"/>
    </source>
</evidence>
<feature type="region of interest" description="Disordered" evidence="1">
    <location>
        <begin position="1"/>
        <end position="261"/>
    </location>
</feature>
<evidence type="ECO:0000313" key="3">
    <source>
        <dbReference type="Proteomes" id="UP000030763"/>
    </source>
</evidence>
<feature type="region of interest" description="Disordered" evidence="1">
    <location>
        <begin position="273"/>
        <end position="305"/>
    </location>
</feature>
<dbReference type="RefSeq" id="XP_013334351.1">
    <property type="nucleotide sequence ID" value="XM_013478897.1"/>
</dbReference>
<feature type="compositionally biased region" description="Polar residues" evidence="1">
    <location>
        <begin position="273"/>
        <end position="304"/>
    </location>
</feature>
<feature type="compositionally biased region" description="Low complexity" evidence="1">
    <location>
        <begin position="95"/>
        <end position="124"/>
    </location>
</feature>
<feature type="compositionally biased region" description="Low complexity" evidence="1">
    <location>
        <begin position="47"/>
        <end position="56"/>
    </location>
</feature>
<feature type="compositionally biased region" description="Low complexity" evidence="1">
    <location>
        <begin position="737"/>
        <end position="755"/>
    </location>
</feature>
<dbReference type="Proteomes" id="UP000030763">
    <property type="component" value="Unassembled WGS sequence"/>
</dbReference>
<feature type="compositionally biased region" description="Polar residues" evidence="1">
    <location>
        <begin position="241"/>
        <end position="253"/>
    </location>
</feature>
<name>U6M3Q7_EIMMA</name>
<evidence type="ECO:0000313" key="2">
    <source>
        <dbReference type="EMBL" id="CDJ57703.1"/>
    </source>
</evidence>
<dbReference type="VEuPathDB" id="ToxoDB:EMWEY_00011010"/>
<sequence length="793" mass="82266">MSVPPPPSSSNTGKKAHGPPGLMGGPPRPPKLLPGLRAPKLPPGPPSAASGGTRPGLSSDGPSAAEAKDAARKAAQGKTPPGKAPPAKPTPAKPTPAKGAPAKTIPAKAEEAQAAPQVESASESDGSEQQLSPKLNDSHEEAAACSDTPSRSGSSGPSPSSPLRTSADADVTSPTSRPSSGDAKEERQETEGDRENTGAAVAGQEGSTKGHPKEGPPRAGSSEANGTLSRSVATEDGYTQGDKSNLLRAQTGASHAPHKAPSGELMTLHEQQPQNLGGSSSQGPLAPSALQQTWGESQGSNSADPYSPFIQQIFLRGWIGPESSGAASEMSGAAGGPSPQYTVTAGPLTCSYCSCIGVSSEGSIPGRSCFSAVCPSICLHGVPGYLPQQQQQHTVRPIDGGPLGWTVAHHPGNLPHSPTLAQLQQEMQQQQLGQPPTTMNLHFDLIPEDAPESDESEESDLEGLDHRWGMVYSDPRWAKVPYEQRFHPPPPLVSPRYTSIMGGSRLGISGPSYRSLYKRPRRYKMGNTYCKHYQLPTVSSLLRAGMPEFLRKRPIKIMREGSCRFLQANACVPIEIHKCTGQGDSVTLTAVEPAANATGTAQANAGEKQEGSHQIQDNLSAPPVAQQPPQPQDPQSMHIGPWQTPTFEQGGAKLLACASPHFPLFAATPSYPVYFMGGAQQAGATYAHIGATGERTAGKSVAGVLPEKAQDGCIEHCGGEQPSVPTVATSAEQNRGAPAAEPKAARAQAVASPAANEPSSISARATDPTAIPGAGGEQIRSNDQVDVNAKPLW</sequence>
<reference evidence="2" key="1">
    <citation type="submission" date="2013-10" db="EMBL/GenBank/DDBJ databases">
        <title>Genomic analysis of the causative agents of coccidiosis in chickens.</title>
        <authorList>
            <person name="Reid A.J."/>
            <person name="Blake D."/>
            <person name="Billington K."/>
            <person name="Browne H."/>
            <person name="Dunn M."/>
            <person name="Hung S."/>
            <person name="Kawahara F."/>
            <person name="Miranda-Saavedra D."/>
            <person name="Mourier T."/>
            <person name="Nagra H."/>
            <person name="Otto T.D."/>
            <person name="Rawlings N."/>
            <person name="Sanchez A."/>
            <person name="Sanders M."/>
            <person name="Subramaniam C."/>
            <person name="Tay Y."/>
            <person name="Dear P."/>
            <person name="Doerig C."/>
            <person name="Gruber A."/>
            <person name="Parkinson J."/>
            <person name="Shirley M."/>
            <person name="Wan K.L."/>
            <person name="Berriman M."/>
            <person name="Tomley F."/>
            <person name="Pain A."/>
        </authorList>
    </citation>
    <scope>NUCLEOTIDE SEQUENCE [LARGE SCALE GENOMIC DNA]</scope>
    <source>
        <strain evidence="2">Weybridge</strain>
    </source>
</reference>
<feature type="region of interest" description="Disordered" evidence="1">
    <location>
        <begin position="599"/>
        <end position="645"/>
    </location>
</feature>
<reference evidence="2" key="2">
    <citation type="submission" date="2013-10" db="EMBL/GenBank/DDBJ databases">
        <authorList>
            <person name="Aslett M."/>
        </authorList>
    </citation>
    <scope>NUCLEOTIDE SEQUENCE [LARGE SCALE GENOMIC DNA]</scope>
    <source>
        <strain evidence="2">Weybridge</strain>
    </source>
</reference>
<feature type="compositionally biased region" description="Pro residues" evidence="1">
    <location>
        <begin position="82"/>
        <end position="94"/>
    </location>
</feature>
<feature type="compositionally biased region" description="Polar residues" evidence="1">
    <location>
        <begin position="723"/>
        <end position="733"/>
    </location>
</feature>
<protein>
    <submittedName>
        <fullName evidence="2">Uncharacterized protein</fullName>
    </submittedName>
</protein>
<feature type="compositionally biased region" description="Low complexity" evidence="1">
    <location>
        <begin position="146"/>
        <end position="166"/>
    </location>
</feature>
<dbReference type="OMA" id="PIKIMRE"/>
<feature type="region of interest" description="Disordered" evidence="1">
    <location>
        <begin position="720"/>
        <end position="793"/>
    </location>
</feature>